<comment type="pathway">
    <text evidence="1">Glycerolipid metabolism; triacylglycerol biosynthesis.</text>
</comment>
<dbReference type="GO" id="GO:0005886">
    <property type="term" value="C:plasma membrane"/>
    <property type="evidence" value="ECO:0007669"/>
    <property type="project" value="TreeGrafter"/>
</dbReference>
<comment type="catalytic activity">
    <reaction evidence="7">
        <text>an acyl-CoA + a 1,2-diacyl-sn-glycerol = a triacyl-sn-glycerol + CoA</text>
        <dbReference type="Rhea" id="RHEA:10868"/>
        <dbReference type="ChEBI" id="CHEBI:17815"/>
        <dbReference type="ChEBI" id="CHEBI:57287"/>
        <dbReference type="ChEBI" id="CHEBI:58342"/>
        <dbReference type="ChEBI" id="CHEBI:64615"/>
        <dbReference type="EC" id="2.3.1.20"/>
    </reaction>
</comment>
<dbReference type="Pfam" id="PF06974">
    <property type="entry name" value="WS_DGAT_C"/>
    <property type="match status" value="1"/>
</dbReference>
<evidence type="ECO:0000256" key="2">
    <source>
        <dbReference type="ARBA" id="ARBA00005189"/>
    </source>
</evidence>
<keyword evidence="12" id="KW-1185">Reference proteome</keyword>
<evidence type="ECO:0000259" key="9">
    <source>
        <dbReference type="Pfam" id="PF03007"/>
    </source>
</evidence>
<evidence type="ECO:0000256" key="3">
    <source>
        <dbReference type="ARBA" id="ARBA00022679"/>
    </source>
</evidence>
<dbReference type="Proteomes" id="UP001209878">
    <property type="component" value="Unassembled WGS sequence"/>
</dbReference>
<dbReference type="PANTHER" id="PTHR31650">
    <property type="entry name" value="O-ACYLTRANSFERASE (WSD1-LIKE) FAMILY PROTEIN"/>
    <property type="match status" value="1"/>
</dbReference>
<name>A0AAD9NUG4_RIDPI</name>
<protein>
    <recommendedName>
        <fullName evidence="13">Diacylglycerol O-acyltransferase</fullName>
    </recommendedName>
</protein>
<dbReference type="GO" id="GO:0047196">
    <property type="term" value="F:long-chain-alcohol O-fatty-acyltransferase activity"/>
    <property type="evidence" value="ECO:0007669"/>
    <property type="project" value="UniProtKB-EC"/>
</dbReference>
<keyword evidence="8" id="KW-0812">Transmembrane</keyword>
<feature type="domain" description="O-acyltransferase WSD1 C-terminal" evidence="10">
    <location>
        <begin position="384"/>
        <end position="525"/>
    </location>
</feature>
<sequence>MTENDPSTEQVEMVYQMNGVCDQLWKTTAMPQIPSSPPIKNDASWRHNLATAGRGLLTGVTFLLFILLAPIIGVITLIFWLYRAILILTIKMRASDLVTMVDGDDSMWLQDDDTNRAIINIMLIHRGNPNIASLRAVFFKRLVEARDANGVKYYPKLSQYATKVIRRYVWKEEKHFDIADHVFIHKVPLPTDKLQREVLIGEIVSTGLPDEKSAWQAVVLVGENPPTTGVGDFYILFRIHHSVGDGISLIRTLMYSLVDKSPPLVRSNRFCAKGVVIRVIKALVEGPLVLAERFTWRGDHSVLHGKPLSGTKLLAWSEPIDLSLIKKIKNVSGATVNDVLISCLSSAFGDYLRQLGSDVTATNLNAYIPVDIRPASHSGSRMTNRFALVFLQLPIASENALDTLHTTKARMDCIKSSPEPLVSGFAITYGMNHLPNWSTKCVFDWLSSKCTLVLSNVPGPTQSLSIDGHLLEGITFWPPQRSNIGLGVSIFSYGGYVRVGLLADKVLMEKPRIIIDSFVQKVDELVKVLKLE</sequence>
<feature type="transmembrane region" description="Helical" evidence="8">
    <location>
        <begin position="56"/>
        <end position="82"/>
    </location>
</feature>
<evidence type="ECO:0000256" key="4">
    <source>
        <dbReference type="ARBA" id="ARBA00023315"/>
    </source>
</evidence>
<evidence type="ECO:0008006" key="13">
    <source>
        <dbReference type="Google" id="ProtNLM"/>
    </source>
</evidence>
<comment type="caution">
    <text evidence="11">The sequence shown here is derived from an EMBL/GenBank/DDBJ whole genome shotgun (WGS) entry which is preliminary data.</text>
</comment>
<evidence type="ECO:0000259" key="10">
    <source>
        <dbReference type="Pfam" id="PF06974"/>
    </source>
</evidence>
<evidence type="ECO:0000256" key="1">
    <source>
        <dbReference type="ARBA" id="ARBA00004771"/>
    </source>
</evidence>
<comment type="similarity">
    <text evidence="5">In the N-terminal section; belongs to the long-chain O-acyltransferase family.</text>
</comment>
<keyword evidence="8" id="KW-1133">Transmembrane helix</keyword>
<dbReference type="AlphaFoldDB" id="A0AAD9NUG4"/>
<dbReference type="InterPro" id="IPR009721">
    <property type="entry name" value="O-acyltransferase_WSD1_C"/>
</dbReference>
<evidence type="ECO:0000256" key="6">
    <source>
        <dbReference type="ARBA" id="ARBA00047604"/>
    </source>
</evidence>
<dbReference type="GO" id="GO:0004144">
    <property type="term" value="F:diacylglycerol O-acyltransferase activity"/>
    <property type="evidence" value="ECO:0007669"/>
    <property type="project" value="UniProtKB-EC"/>
</dbReference>
<dbReference type="Pfam" id="PF03007">
    <property type="entry name" value="WS_DGAT_cat"/>
    <property type="match status" value="1"/>
</dbReference>
<dbReference type="GO" id="GO:0019432">
    <property type="term" value="P:triglyceride biosynthetic process"/>
    <property type="evidence" value="ECO:0007669"/>
    <property type="project" value="TreeGrafter"/>
</dbReference>
<accession>A0AAD9NUG4</accession>
<keyword evidence="4" id="KW-0012">Acyltransferase</keyword>
<evidence type="ECO:0000256" key="5">
    <source>
        <dbReference type="ARBA" id="ARBA00024360"/>
    </source>
</evidence>
<dbReference type="InterPro" id="IPR004255">
    <property type="entry name" value="O-acyltransferase_WSD1_N"/>
</dbReference>
<comment type="pathway">
    <text evidence="2">Lipid metabolism.</text>
</comment>
<feature type="domain" description="O-acyltransferase WSD1-like N-terminal" evidence="9">
    <location>
        <begin position="159"/>
        <end position="262"/>
    </location>
</feature>
<proteinExistence type="inferred from homology"/>
<organism evidence="11 12">
    <name type="scientific">Ridgeia piscesae</name>
    <name type="common">Tubeworm</name>
    <dbReference type="NCBI Taxonomy" id="27915"/>
    <lineage>
        <taxon>Eukaryota</taxon>
        <taxon>Metazoa</taxon>
        <taxon>Spiralia</taxon>
        <taxon>Lophotrochozoa</taxon>
        <taxon>Annelida</taxon>
        <taxon>Polychaeta</taxon>
        <taxon>Sedentaria</taxon>
        <taxon>Canalipalpata</taxon>
        <taxon>Sabellida</taxon>
        <taxon>Siboglinidae</taxon>
        <taxon>Ridgeia</taxon>
    </lineage>
</organism>
<evidence type="ECO:0000313" key="12">
    <source>
        <dbReference type="Proteomes" id="UP001209878"/>
    </source>
</evidence>
<reference evidence="11" key="1">
    <citation type="journal article" date="2023" name="Mol. Biol. Evol.">
        <title>Third-Generation Sequencing Reveals the Adaptive Role of the Epigenome in Three Deep-Sea Polychaetes.</title>
        <authorList>
            <person name="Perez M."/>
            <person name="Aroh O."/>
            <person name="Sun Y."/>
            <person name="Lan Y."/>
            <person name="Juniper S.K."/>
            <person name="Young C.R."/>
            <person name="Angers B."/>
            <person name="Qian P.Y."/>
        </authorList>
    </citation>
    <scope>NUCLEOTIDE SEQUENCE</scope>
    <source>
        <strain evidence="11">R07B-5</strain>
    </source>
</reference>
<evidence type="ECO:0000256" key="8">
    <source>
        <dbReference type="SAM" id="Phobius"/>
    </source>
</evidence>
<gene>
    <name evidence="11" type="ORF">NP493_410g04032</name>
</gene>
<keyword evidence="3" id="KW-0808">Transferase</keyword>
<evidence type="ECO:0000256" key="7">
    <source>
        <dbReference type="ARBA" id="ARBA00048109"/>
    </source>
</evidence>
<dbReference type="InterPro" id="IPR045034">
    <property type="entry name" value="O-acyltransferase_WSD1-like"/>
</dbReference>
<dbReference type="EMBL" id="JAODUO010000410">
    <property type="protein sequence ID" value="KAK2181121.1"/>
    <property type="molecule type" value="Genomic_DNA"/>
</dbReference>
<evidence type="ECO:0000313" key="11">
    <source>
        <dbReference type="EMBL" id="KAK2181121.1"/>
    </source>
</evidence>
<comment type="catalytic activity">
    <reaction evidence="6">
        <text>a long chain fatty alcohol + a fatty acyl-CoA = a long-chain alcohol wax ester + CoA</text>
        <dbReference type="Rhea" id="RHEA:38443"/>
        <dbReference type="ChEBI" id="CHEBI:17135"/>
        <dbReference type="ChEBI" id="CHEBI:57287"/>
        <dbReference type="ChEBI" id="CHEBI:77636"/>
        <dbReference type="ChEBI" id="CHEBI:235323"/>
        <dbReference type="EC" id="2.3.1.75"/>
    </reaction>
</comment>
<keyword evidence="8" id="KW-0472">Membrane</keyword>
<dbReference type="PANTHER" id="PTHR31650:SF1">
    <property type="entry name" value="WAX ESTER SYNTHASE_DIACYLGLYCEROL ACYLTRANSFERASE 4-RELATED"/>
    <property type="match status" value="1"/>
</dbReference>